<gene>
    <name evidence="1" type="ORF">E1263_05405</name>
</gene>
<dbReference type="OrthoDB" id="8451635at2"/>
<keyword evidence="2" id="KW-1185">Reference proteome</keyword>
<evidence type="ECO:0000313" key="1">
    <source>
        <dbReference type="EMBL" id="TDD62049.1"/>
    </source>
</evidence>
<accession>A0A4R4ZVI7</accession>
<sequence>MIGIATKQRISRLHAEAAMIAQRYGPVRFDREEGSWLYIEKFQLPQGWNKRTVDILIDIPHGTPGYPSVAPQWFWVDHDLRTDDGRSIGHFFPAGSAGSGEYAEKGWGHFCIHVQEWQPAGPFSLDDGHTLLTYATLVQAVFRDRNTLRQ</sequence>
<reference evidence="1 2" key="1">
    <citation type="submission" date="2019-03" db="EMBL/GenBank/DDBJ databases">
        <title>Draft genome sequences of novel Actinobacteria.</title>
        <authorList>
            <person name="Sahin N."/>
            <person name="Ay H."/>
            <person name="Saygin H."/>
        </authorList>
    </citation>
    <scope>NUCLEOTIDE SEQUENCE [LARGE SCALE GENOMIC DNA]</scope>
    <source>
        <strain evidence="1 2">JCM 13523</strain>
    </source>
</reference>
<dbReference type="Pfam" id="PF14462">
    <property type="entry name" value="Prok-E2_E"/>
    <property type="match status" value="1"/>
</dbReference>
<evidence type="ECO:0008006" key="3">
    <source>
        <dbReference type="Google" id="ProtNLM"/>
    </source>
</evidence>
<evidence type="ECO:0000313" key="2">
    <source>
        <dbReference type="Proteomes" id="UP000295124"/>
    </source>
</evidence>
<proteinExistence type="predicted"/>
<name>A0A4R4ZVI7_9ACTN</name>
<organism evidence="1 2">
    <name type="scientific">Kribbella antibiotica</name>
    <dbReference type="NCBI Taxonomy" id="190195"/>
    <lineage>
        <taxon>Bacteria</taxon>
        <taxon>Bacillati</taxon>
        <taxon>Actinomycetota</taxon>
        <taxon>Actinomycetes</taxon>
        <taxon>Propionibacteriales</taxon>
        <taxon>Kribbellaceae</taxon>
        <taxon>Kribbella</taxon>
    </lineage>
</organism>
<protein>
    <recommendedName>
        <fullName evidence="3">E2/UBC family protein E</fullName>
    </recommendedName>
</protein>
<dbReference type="EMBL" id="SMKX01000009">
    <property type="protein sequence ID" value="TDD62049.1"/>
    <property type="molecule type" value="Genomic_DNA"/>
</dbReference>
<dbReference type="AlphaFoldDB" id="A0A4R4ZVI7"/>
<dbReference type="InterPro" id="IPR025701">
    <property type="entry name" value="UBQ-conjugat_E2_E"/>
</dbReference>
<dbReference type="Proteomes" id="UP000295124">
    <property type="component" value="Unassembled WGS sequence"/>
</dbReference>
<comment type="caution">
    <text evidence="1">The sequence shown here is derived from an EMBL/GenBank/DDBJ whole genome shotgun (WGS) entry which is preliminary data.</text>
</comment>